<dbReference type="InterPro" id="IPR050565">
    <property type="entry name" value="LYPA1-2/EST-like"/>
</dbReference>
<dbReference type="PANTHER" id="PTHR10655:SF17">
    <property type="entry name" value="LYSOPHOSPHOLIPASE-LIKE PROTEIN 1"/>
    <property type="match status" value="1"/>
</dbReference>
<dbReference type="SUPFAM" id="SSF53474">
    <property type="entry name" value="alpha/beta-Hydrolases"/>
    <property type="match status" value="1"/>
</dbReference>
<dbReference type="InterPro" id="IPR029058">
    <property type="entry name" value="AB_hydrolase_fold"/>
</dbReference>
<accession>A0ABX2XEX1</accession>
<gene>
    <name evidence="4" type="ORF">FLP_18870</name>
</gene>
<feature type="domain" description="Phospholipase/carboxylesterase/thioesterase" evidence="3">
    <location>
        <begin position="14"/>
        <end position="200"/>
    </location>
</feature>
<keyword evidence="2" id="KW-0378">Hydrolase</keyword>
<evidence type="ECO:0000256" key="2">
    <source>
        <dbReference type="ARBA" id="ARBA00022801"/>
    </source>
</evidence>
<evidence type="ECO:0000313" key="5">
    <source>
        <dbReference type="Proteomes" id="UP000093343"/>
    </source>
</evidence>
<dbReference type="Proteomes" id="UP000093343">
    <property type="component" value="Unassembled WGS sequence"/>
</dbReference>
<dbReference type="PANTHER" id="PTHR10655">
    <property type="entry name" value="LYSOPHOSPHOLIPASE-RELATED"/>
    <property type="match status" value="1"/>
</dbReference>
<dbReference type="Pfam" id="PF02230">
    <property type="entry name" value="Abhydrolase_2"/>
    <property type="match status" value="1"/>
</dbReference>
<comment type="caution">
    <text evidence="4">The sequence shown here is derived from an EMBL/GenBank/DDBJ whole genome shotgun (WGS) entry which is preliminary data.</text>
</comment>
<name>A0ABX2XEX1_9FLAO</name>
<protein>
    <submittedName>
        <fullName evidence="4">Phospholipase</fullName>
    </submittedName>
</protein>
<reference evidence="5" key="1">
    <citation type="submission" date="2016-03" db="EMBL/GenBank/DDBJ databases">
        <title>Draft genome sequence of Paenibacillus glacialis DSM 22343.</title>
        <authorList>
            <person name="Shin S.-K."/>
            <person name="Yi H."/>
        </authorList>
    </citation>
    <scope>NUCLEOTIDE SEQUENCE [LARGE SCALE GENOMIC DNA]</scope>
    <source>
        <strain evidence="5">CCUG 60099</strain>
    </source>
</reference>
<evidence type="ECO:0000313" key="4">
    <source>
        <dbReference type="EMBL" id="OCB70728.1"/>
    </source>
</evidence>
<keyword evidence="5" id="KW-1185">Reference proteome</keyword>
<sequence length="208" mass="23128">MNIETLTDGVPLNDAKKALIMIHGRGASAHDILSISKHLNVDDFALVAPQAENRTWYPYSFLAPLNENEPSFSKSLEAIHNVVVAIQQNGIEKENIYFLGFSQGACLALEFTARNAAKYGGIVAFIGGLIGDKVYENHYEGNFENTPVFIGTSDPDFHVPVERVNETEVLLKKMGANVTKKIYPNMGHTISQDEIDLVNELIFEKERF</sequence>
<dbReference type="EMBL" id="LVEN01000042">
    <property type="protein sequence ID" value="OCB70728.1"/>
    <property type="molecule type" value="Genomic_DNA"/>
</dbReference>
<evidence type="ECO:0000256" key="1">
    <source>
        <dbReference type="ARBA" id="ARBA00006499"/>
    </source>
</evidence>
<comment type="similarity">
    <text evidence="1">Belongs to the AB hydrolase superfamily. AB hydrolase 2 family.</text>
</comment>
<evidence type="ECO:0000259" key="3">
    <source>
        <dbReference type="Pfam" id="PF02230"/>
    </source>
</evidence>
<proteinExistence type="inferred from homology"/>
<organism evidence="4 5">
    <name type="scientific">Flavobacterium piscis</name>
    <dbReference type="NCBI Taxonomy" id="1114874"/>
    <lineage>
        <taxon>Bacteria</taxon>
        <taxon>Pseudomonadati</taxon>
        <taxon>Bacteroidota</taxon>
        <taxon>Flavobacteriia</taxon>
        <taxon>Flavobacteriales</taxon>
        <taxon>Flavobacteriaceae</taxon>
        <taxon>Flavobacterium</taxon>
    </lineage>
</organism>
<dbReference type="RefSeq" id="WP_065451040.1">
    <property type="nucleotide sequence ID" value="NZ_LVEN01000042.1"/>
</dbReference>
<dbReference type="Gene3D" id="3.40.50.1820">
    <property type="entry name" value="alpha/beta hydrolase"/>
    <property type="match status" value="1"/>
</dbReference>
<dbReference type="InterPro" id="IPR003140">
    <property type="entry name" value="PLipase/COase/thioEstase"/>
</dbReference>